<dbReference type="Proteomes" id="UP000790377">
    <property type="component" value="Unassembled WGS sequence"/>
</dbReference>
<proteinExistence type="predicted"/>
<evidence type="ECO:0000313" key="1">
    <source>
        <dbReference type="EMBL" id="KAH7906001.1"/>
    </source>
</evidence>
<gene>
    <name evidence="1" type="ORF">BJ138DRAFT_1072198</name>
</gene>
<organism evidence="1 2">
    <name type="scientific">Hygrophoropsis aurantiaca</name>
    <dbReference type="NCBI Taxonomy" id="72124"/>
    <lineage>
        <taxon>Eukaryota</taxon>
        <taxon>Fungi</taxon>
        <taxon>Dikarya</taxon>
        <taxon>Basidiomycota</taxon>
        <taxon>Agaricomycotina</taxon>
        <taxon>Agaricomycetes</taxon>
        <taxon>Agaricomycetidae</taxon>
        <taxon>Boletales</taxon>
        <taxon>Coniophorineae</taxon>
        <taxon>Hygrophoropsidaceae</taxon>
        <taxon>Hygrophoropsis</taxon>
    </lineage>
</organism>
<dbReference type="EMBL" id="MU268086">
    <property type="protein sequence ID" value="KAH7906001.1"/>
    <property type="molecule type" value="Genomic_DNA"/>
</dbReference>
<evidence type="ECO:0000313" key="2">
    <source>
        <dbReference type="Proteomes" id="UP000790377"/>
    </source>
</evidence>
<protein>
    <submittedName>
        <fullName evidence="1">Plasma-membrane choline transporter-domain-containing protein</fullName>
    </submittedName>
</protein>
<reference evidence="1" key="1">
    <citation type="journal article" date="2021" name="New Phytol.">
        <title>Evolutionary innovations through gain and loss of genes in the ectomycorrhizal Boletales.</title>
        <authorList>
            <person name="Wu G."/>
            <person name="Miyauchi S."/>
            <person name="Morin E."/>
            <person name="Kuo A."/>
            <person name="Drula E."/>
            <person name="Varga T."/>
            <person name="Kohler A."/>
            <person name="Feng B."/>
            <person name="Cao Y."/>
            <person name="Lipzen A."/>
            <person name="Daum C."/>
            <person name="Hundley H."/>
            <person name="Pangilinan J."/>
            <person name="Johnson J."/>
            <person name="Barry K."/>
            <person name="LaButti K."/>
            <person name="Ng V."/>
            <person name="Ahrendt S."/>
            <person name="Min B."/>
            <person name="Choi I.G."/>
            <person name="Park H."/>
            <person name="Plett J.M."/>
            <person name="Magnuson J."/>
            <person name="Spatafora J.W."/>
            <person name="Nagy L.G."/>
            <person name="Henrissat B."/>
            <person name="Grigoriev I.V."/>
            <person name="Yang Z.L."/>
            <person name="Xu J."/>
            <person name="Martin F.M."/>
        </authorList>
    </citation>
    <scope>NUCLEOTIDE SEQUENCE</scope>
    <source>
        <strain evidence="1">ATCC 28755</strain>
    </source>
</reference>
<name>A0ACB7ZYI8_9AGAM</name>
<accession>A0ACB7ZYI8</accession>
<sequence length="839" mass="90244">MAKSFAQYASQFLTQQHPGASSLSSSQPLFFSFTTDEGSRAGNDHGSDVDDLDDPHLQASRMSSRGGDSRGRGIDDMDDEDPYLRLDEEDARPGYASQSIPLIASSHYARSESPEYPKGWLAHQASPPRRIRSPSPSPSSSSSMDSSSSPPPFNQPIFHNSIRMQPSPTPQPPPPREPVSLSLTESLLPRDGTNRPLDVFSLPDPRHVPRGRRKLNDAHWTAVWCTGVSLCVFFSVLLLFTTTVRRVPGLSSPYTTLLHTVPMLTILTFSSALAAYAHVFLLRIFVRPVMVATSVFIPATLFVSAVWAFAGSFMWDGDQEPTWGETTGLRLFSLVPLVLSVLTARRLVDLPREIHSTSSILDLATRLLLANPFLLALSPAILLLALVASIPFLTLVFRLLLIGYTTRPAGGSLEYHVRGWADWAIVGAVAVWLWSWGVARGVLRTTGAGVIGAWYFADPDTPAPPPGDTHAIHAALLRAGHASLGSIALAALILTGIRLLALLALGLRLLPVYMPLALRPLAQPLLVGAAMAVGYLEGVTASLSRYALVYTGLTGAPFFPSARRARALTEAASAGRYRRKFKTEPPLTLLTYAPLTLTLPFALTTYLFVAHTLGAPDQALAAALLAGGVTALVGMFCVGLVKDTADALYVCYCIDKDGGARRRDEVFAAFEYEIQPRGAASRPQERGRQGQTQGQGQIQTQGRGQPQAQRKAPPPRTAPLSPSAPAHNTPPPAHNTPPPAHNTPPPSHPLQRPMQPSQHVQSAQPSQRQPPPPPETDIDPFEHEPLGDDGDGDDAGDGIGAPQEIRIATPYSVSPAGESDEEREGEGEESQIFPGSGLF</sequence>
<comment type="caution">
    <text evidence="1">The sequence shown here is derived from an EMBL/GenBank/DDBJ whole genome shotgun (WGS) entry which is preliminary data.</text>
</comment>
<keyword evidence="2" id="KW-1185">Reference proteome</keyword>